<sequence>MKLKYWLLLSIGLLMAPACEKKEAPAPEAAEEKAEEPAEAKAEEKAPEAEEANEDDGGNWVEASKYGVKFRVPAEWKVTETDEAVSATAEDGSITIILVGTGSEAVFETAMASISQEVKFTEMKTEKSSMAVINGLAGFQGAGSAVLELESGPQEFQFLGYALRVNQENAIAVMVFAEAEMYEARKEELEGIIKTVQKS</sequence>
<dbReference type="EMBL" id="CP042467">
    <property type="protein sequence ID" value="QED28976.1"/>
    <property type="molecule type" value="Genomic_DNA"/>
</dbReference>
<evidence type="ECO:0000313" key="2">
    <source>
        <dbReference type="EMBL" id="QED28976.1"/>
    </source>
</evidence>
<keyword evidence="3" id="KW-1185">Reference proteome</keyword>
<proteinExistence type="predicted"/>
<accession>A0A5B8XZ82</accession>
<organism evidence="2 3">
    <name type="scientific">Microvenator marinus</name>
    <dbReference type="NCBI Taxonomy" id="2600177"/>
    <lineage>
        <taxon>Bacteria</taxon>
        <taxon>Deltaproteobacteria</taxon>
        <taxon>Bradymonadales</taxon>
        <taxon>Microvenatoraceae</taxon>
        <taxon>Microvenator</taxon>
    </lineage>
</organism>
<feature type="compositionally biased region" description="Basic and acidic residues" evidence="1">
    <location>
        <begin position="21"/>
        <end position="48"/>
    </location>
</feature>
<dbReference type="RefSeq" id="WP_146961878.1">
    <property type="nucleotide sequence ID" value="NZ_CP042467.1"/>
</dbReference>
<gene>
    <name evidence="2" type="ORF">FRD01_17370</name>
</gene>
<protein>
    <submittedName>
        <fullName evidence="2">Uncharacterized protein</fullName>
    </submittedName>
</protein>
<evidence type="ECO:0000313" key="3">
    <source>
        <dbReference type="Proteomes" id="UP000321595"/>
    </source>
</evidence>
<dbReference type="OrthoDB" id="5508255at2"/>
<name>A0A5B8XZ82_9DELT</name>
<dbReference type="AlphaFoldDB" id="A0A5B8XZ82"/>
<dbReference type="KEGG" id="bbae:FRD01_17370"/>
<dbReference type="Proteomes" id="UP000321595">
    <property type="component" value="Chromosome"/>
</dbReference>
<feature type="region of interest" description="Disordered" evidence="1">
    <location>
        <begin position="21"/>
        <end position="60"/>
    </location>
</feature>
<reference evidence="2 3" key="1">
    <citation type="submission" date="2019-08" db="EMBL/GenBank/DDBJ databases">
        <authorList>
            <person name="Liang Q."/>
        </authorList>
    </citation>
    <scope>NUCLEOTIDE SEQUENCE [LARGE SCALE GENOMIC DNA]</scope>
    <source>
        <strain evidence="2 3">V1718</strain>
    </source>
</reference>
<evidence type="ECO:0000256" key="1">
    <source>
        <dbReference type="SAM" id="MobiDB-lite"/>
    </source>
</evidence>